<dbReference type="PRINTS" id="PR00080">
    <property type="entry name" value="SDRFAMILY"/>
</dbReference>
<dbReference type="PANTHER" id="PTHR42879:SF2">
    <property type="entry name" value="3-OXOACYL-[ACYL-CARRIER-PROTEIN] REDUCTASE FABG"/>
    <property type="match status" value="1"/>
</dbReference>
<dbReference type="Pfam" id="PF13561">
    <property type="entry name" value="adh_short_C2"/>
    <property type="match status" value="1"/>
</dbReference>
<comment type="caution">
    <text evidence="2">The sequence shown here is derived from an EMBL/GenBank/DDBJ whole genome shotgun (WGS) entry which is preliminary data.</text>
</comment>
<dbReference type="GO" id="GO:0003858">
    <property type="term" value="F:3-hydroxybutyrate dehydrogenase activity"/>
    <property type="evidence" value="ECO:0007669"/>
    <property type="project" value="UniProtKB-EC"/>
</dbReference>
<reference evidence="3" key="1">
    <citation type="journal article" date="2019" name="Int. J. Syst. Evol. Microbiol.">
        <title>The Global Catalogue of Microorganisms (GCM) 10K type strain sequencing project: providing services to taxonomists for standard genome sequencing and annotation.</title>
        <authorList>
            <consortium name="The Broad Institute Genomics Platform"/>
            <consortium name="The Broad Institute Genome Sequencing Center for Infectious Disease"/>
            <person name="Wu L."/>
            <person name="Ma J."/>
        </authorList>
    </citation>
    <scope>NUCLEOTIDE SEQUENCE [LARGE SCALE GENOMIC DNA]</scope>
    <source>
        <strain evidence="3">CGMCC 1.13718</strain>
    </source>
</reference>
<dbReference type="InterPro" id="IPR020904">
    <property type="entry name" value="Sc_DH/Rdtase_CS"/>
</dbReference>
<dbReference type="InterPro" id="IPR002347">
    <property type="entry name" value="SDR_fam"/>
</dbReference>
<dbReference type="EC" id="1.1.1.30" evidence="2"/>
<dbReference type="Gene3D" id="3.40.50.720">
    <property type="entry name" value="NAD(P)-binding Rossmann-like Domain"/>
    <property type="match status" value="1"/>
</dbReference>
<proteinExistence type="inferred from homology"/>
<dbReference type="EMBL" id="JBHSVR010000001">
    <property type="protein sequence ID" value="MFC6633487.1"/>
    <property type="molecule type" value="Genomic_DNA"/>
</dbReference>
<evidence type="ECO:0000256" key="1">
    <source>
        <dbReference type="ARBA" id="ARBA00006484"/>
    </source>
</evidence>
<dbReference type="InterPro" id="IPR036291">
    <property type="entry name" value="NAD(P)-bd_dom_sf"/>
</dbReference>
<keyword evidence="2" id="KW-0560">Oxidoreductase</keyword>
<evidence type="ECO:0000313" key="3">
    <source>
        <dbReference type="Proteomes" id="UP001596425"/>
    </source>
</evidence>
<dbReference type="RefSeq" id="WP_319024573.1">
    <property type="nucleotide sequence ID" value="NZ_JACZFR010000036.1"/>
</dbReference>
<organism evidence="2 3">
    <name type="scientific">Microbulbifer taiwanensis</name>
    <dbReference type="NCBI Taxonomy" id="986746"/>
    <lineage>
        <taxon>Bacteria</taxon>
        <taxon>Pseudomonadati</taxon>
        <taxon>Pseudomonadota</taxon>
        <taxon>Gammaproteobacteria</taxon>
        <taxon>Cellvibrionales</taxon>
        <taxon>Microbulbiferaceae</taxon>
        <taxon>Microbulbifer</taxon>
    </lineage>
</organism>
<protein>
    <submittedName>
        <fullName evidence="2">3-hydroxybutyrate dehydrogenase</fullName>
        <ecNumber evidence="2">1.1.1.30</ecNumber>
    </submittedName>
</protein>
<dbReference type="NCBIfam" id="NF009093">
    <property type="entry name" value="PRK12429.1"/>
    <property type="match status" value="1"/>
</dbReference>
<dbReference type="InterPro" id="IPR050259">
    <property type="entry name" value="SDR"/>
</dbReference>
<dbReference type="PANTHER" id="PTHR42879">
    <property type="entry name" value="3-OXOACYL-(ACYL-CARRIER-PROTEIN) REDUCTASE"/>
    <property type="match status" value="1"/>
</dbReference>
<keyword evidence="3" id="KW-1185">Reference proteome</keyword>
<name>A0ABW1YPH8_9GAMM</name>
<dbReference type="Proteomes" id="UP001596425">
    <property type="component" value="Unassembled WGS sequence"/>
</dbReference>
<dbReference type="PRINTS" id="PR00081">
    <property type="entry name" value="GDHRDH"/>
</dbReference>
<dbReference type="SUPFAM" id="SSF51735">
    <property type="entry name" value="NAD(P)-binding Rossmann-fold domains"/>
    <property type="match status" value="1"/>
</dbReference>
<comment type="similarity">
    <text evidence="1">Belongs to the short-chain dehydrogenases/reductases (SDR) family.</text>
</comment>
<accession>A0ABW1YPH8</accession>
<dbReference type="PROSITE" id="PS00061">
    <property type="entry name" value="ADH_SHORT"/>
    <property type="match status" value="1"/>
</dbReference>
<evidence type="ECO:0000313" key="2">
    <source>
        <dbReference type="EMBL" id="MFC6633487.1"/>
    </source>
</evidence>
<gene>
    <name evidence="2" type="ORF">ACFQBM_09355</name>
</gene>
<sequence length="262" mass="27798">MQREQKQPVLITGSTSGIGFAIAETMARAGHAVMLHGLASPAQGEDLQRRLRKEYEVSCGFSSADISSEAGCAQLIADTREALGNPAILVNNAGVQFTAETSEFPTEQWQKILAINLSAAFFLARDLLPDMRATSWGRIVNISSVHGLVASERKAAYCAAKHGLIGLTKVLALENADRGITANAVCPGWVETPLIQPQIDSIARTQEIDTEAARVQLIGAKQPLARATKPEAIGELVLYLCGDFASTITGASLPVDGGWSAQ</sequence>